<reference evidence="1 2" key="1">
    <citation type="submission" date="2018-04" db="EMBL/GenBank/DDBJ databases">
        <authorList>
            <person name="Vogel A."/>
        </authorList>
    </citation>
    <scope>NUCLEOTIDE SEQUENCE [LARGE SCALE GENOMIC DNA]</scope>
</reference>
<evidence type="ECO:0000313" key="1">
    <source>
        <dbReference type="EMBL" id="VFQ95487.1"/>
    </source>
</evidence>
<evidence type="ECO:0000313" key="2">
    <source>
        <dbReference type="Proteomes" id="UP000595140"/>
    </source>
</evidence>
<dbReference type="AlphaFoldDB" id="A0A484N4B7"/>
<dbReference type="Proteomes" id="UP000595140">
    <property type="component" value="Unassembled WGS sequence"/>
</dbReference>
<accession>A0A484N4B7</accession>
<protein>
    <submittedName>
        <fullName evidence="1">Uncharacterized protein</fullName>
    </submittedName>
</protein>
<proteinExistence type="predicted"/>
<sequence length="115" mass="12828">MPSGVRGITSALSGLTLTWENSLSFPPPRSLYFPPASSLQSPFPFSPPPSPNVTRRWKLSQEVSVSVRPWMNLNSIAFSSTSLSSALAIMTLKLRRGYPHHCHLGAWRHQDLREI</sequence>
<keyword evidence="2" id="KW-1185">Reference proteome</keyword>
<organism evidence="1 2">
    <name type="scientific">Cuscuta campestris</name>
    <dbReference type="NCBI Taxonomy" id="132261"/>
    <lineage>
        <taxon>Eukaryota</taxon>
        <taxon>Viridiplantae</taxon>
        <taxon>Streptophyta</taxon>
        <taxon>Embryophyta</taxon>
        <taxon>Tracheophyta</taxon>
        <taxon>Spermatophyta</taxon>
        <taxon>Magnoliopsida</taxon>
        <taxon>eudicotyledons</taxon>
        <taxon>Gunneridae</taxon>
        <taxon>Pentapetalae</taxon>
        <taxon>asterids</taxon>
        <taxon>lamiids</taxon>
        <taxon>Solanales</taxon>
        <taxon>Convolvulaceae</taxon>
        <taxon>Cuscuteae</taxon>
        <taxon>Cuscuta</taxon>
        <taxon>Cuscuta subgen. Grammica</taxon>
        <taxon>Cuscuta sect. Cleistogrammica</taxon>
    </lineage>
</organism>
<name>A0A484N4B7_9ASTE</name>
<dbReference type="EMBL" id="OOIL02005599">
    <property type="protein sequence ID" value="VFQ95487.1"/>
    <property type="molecule type" value="Genomic_DNA"/>
</dbReference>
<gene>
    <name evidence="1" type="ORF">CCAM_LOCUS37263</name>
</gene>